<keyword evidence="2" id="KW-1185">Reference proteome</keyword>
<evidence type="ECO:0000313" key="1">
    <source>
        <dbReference type="EMBL" id="GAA3240851.1"/>
    </source>
</evidence>
<accession>A0ABP6QN46</accession>
<name>A0ABP6QN46_9ACTN</name>
<proteinExistence type="predicted"/>
<evidence type="ECO:0000313" key="2">
    <source>
        <dbReference type="Proteomes" id="UP001501237"/>
    </source>
</evidence>
<organism evidence="1 2">
    <name type="scientific">Actinocorallia longicatena</name>
    <dbReference type="NCBI Taxonomy" id="111803"/>
    <lineage>
        <taxon>Bacteria</taxon>
        <taxon>Bacillati</taxon>
        <taxon>Actinomycetota</taxon>
        <taxon>Actinomycetes</taxon>
        <taxon>Streptosporangiales</taxon>
        <taxon>Thermomonosporaceae</taxon>
        <taxon>Actinocorallia</taxon>
    </lineage>
</organism>
<dbReference type="Proteomes" id="UP001501237">
    <property type="component" value="Unassembled WGS sequence"/>
</dbReference>
<comment type="caution">
    <text evidence="1">The sequence shown here is derived from an EMBL/GenBank/DDBJ whole genome shotgun (WGS) entry which is preliminary data.</text>
</comment>
<sequence>MKYHFDLAGTTTVKASNGSAPLNGTIDAVLDLKTGNYTAALVLKKTTAKLSILGFLPGTADVDFAQVGDTTGTLKDGVLTSSSKVIVKLPSVKLLGVEIAGGPTCVSKTPADIALKSTEAVFNPLKGGPITGTYTIPELKDCGALTAIVNPFAAGPGNVIKANLTR</sequence>
<gene>
    <name evidence="1" type="ORF">GCM10010468_77760</name>
</gene>
<dbReference type="EMBL" id="BAAAUV010000043">
    <property type="protein sequence ID" value="GAA3240851.1"/>
    <property type="molecule type" value="Genomic_DNA"/>
</dbReference>
<reference evidence="2" key="1">
    <citation type="journal article" date="2019" name="Int. J. Syst. Evol. Microbiol.">
        <title>The Global Catalogue of Microorganisms (GCM) 10K type strain sequencing project: providing services to taxonomists for standard genome sequencing and annotation.</title>
        <authorList>
            <consortium name="The Broad Institute Genomics Platform"/>
            <consortium name="The Broad Institute Genome Sequencing Center for Infectious Disease"/>
            <person name="Wu L."/>
            <person name="Ma J."/>
        </authorList>
    </citation>
    <scope>NUCLEOTIDE SEQUENCE [LARGE SCALE GENOMIC DNA]</scope>
    <source>
        <strain evidence="2">JCM 9377</strain>
    </source>
</reference>
<protein>
    <submittedName>
        <fullName evidence="1">Uncharacterized protein</fullName>
    </submittedName>
</protein>